<feature type="region of interest" description="Disordered" evidence="1">
    <location>
        <begin position="705"/>
        <end position="727"/>
    </location>
</feature>
<organism evidence="2 3">
    <name type="scientific">Podila minutissima</name>
    <dbReference type="NCBI Taxonomy" id="64525"/>
    <lineage>
        <taxon>Eukaryota</taxon>
        <taxon>Fungi</taxon>
        <taxon>Fungi incertae sedis</taxon>
        <taxon>Mucoromycota</taxon>
        <taxon>Mortierellomycotina</taxon>
        <taxon>Mortierellomycetes</taxon>
        <taxon>Mortierellales</taxon>
        <taxon>Mortierellaceae</taxon>
        <taxon>Podila</taxon>
    </lineage>
</organism>
<feature type="compositionally biased region" description="Low complexity" evidence="1">
    <location>
        <begin position="467"/>
        <end position="479"/>
    </location>
</feature>
<feature type="compositionally biased region" description="Basic and acidic residues" evidence="1">
    <location>
        <begin position="619"/>
        <end position="632"/>
    </location>
</feature>
<feature type="compositionally biased region" description="Low complexity" evidence="1">
    <location>
        <begin position="565"/>
        <end position="577"/>
    </location>
</feature>
<feature type="region of interest" description="Disordered" evidence="1">
    <location>
        <begin position="524"/>
        <end position="596"/>
    </location>
</feature>
<name>A0A9P5SPW6_9FUNG</name>
<feature type="region of interest" description="Disordered" evidence="1">
    <location>
        <begin position="619"/>
        <end position="662"/>
    </location>
</feature>
<feature type="compositionally biased region" description="Basic residues" evidence="1">
    <location>
        <begin position="530"/>
        <end position="542"/>
    </location>
</feature>
<comment type="caution">
    <text evidence="2">The sequence shown here is derived from an EMBL/GenBank/DDBJ whole genome shotgun (WGS) entry which is preliminary data.</text>
</comment>
<feature type="compositionally biased region" description="Polar residues" evidence="1">
    <location>
        <begin position="332"/>
        <end position="342"/>
    </location>
</feature>
<protein>
    <submittedName>
        <fullName evidence="2">Uncharacterized protein</fullName>
    </submittedName>
</protein>
<feature type="compositionally biased region" description="Polar residues" evidence="1">
    <location>
        <begin position="494"/>
        <end position="509"/>
    </location>
</feature>
<feature type="compositionally biased region" description="Low complexity" evidence="1">
    <location>
        <begin position="170"/>
        <end position="182"/>
    </location>
</feature>
<feature type="region of interest" description="Disordered" evidence="1">
    <location>
        <begin position="276"/>
        <end position="301"/>
    </location>
</feature>
<feature type="compositionally biased region" description="Polar residues" evidence="1">
    <location>
        <begin position="126"/>
        <end position="152"/>
    </location>
</feature>
<evidence type="ECO:0000256" key="1">
    <source>
        <dbReference type="SAM" id="MobiDB-lite"/>
    </source>
</evidence>
<dbReference type="Proteomes" id="UP000696485">
    <property type="component" value="Unassembled WGS sequence"/>
</dbReference>
<feature type="region of interest" description="Disordered" evidence="1">
    <location>
        <begin position="492"/>
        <end position="511"/>
    </location>
</feature>
<accession>A0A9P5SPW6</accession>
<feature type="region of interest" description="Disordered" evidence="1">
    <location>
        <begin position="315"/>
        <end position="342"/>
    </location>
</feature>
<feature type="compositionally biased region" description="Polar residues" evidence="1">
    <location>
        <begin position="550"/>
        <end position="562"/>
    </location>
</feature>
<sequence length="825" mass="92824">MDSVSEFSTKMSSKSVANRLNYHACAPLTEANLYKFTVQSPPTRDAKLKHILVYIELQRELIVLEEELYRNVAEKGIWHTKQSSSSTLHPTRSDITIEPRSAHTWQQHDYTQYLGPTALRTPTPPHRQQQLHNSTGASPYYRNSVSLSNGHNQEADDRKPSPKWSHQLHQPSYQSQPNYYYQRLQTSSSRDRNQVPDGLDPAMALPRALPKSGNYRDQSHRRDSFYSGIGSGPDMNDWRHLEELDPDSLAGIQIYADTDLATSPGNKYPIYEYTPKQHHRHQPSLQQSEEWKQEQNQQQLQQQTIFRQLQCQDDDDLRSPVDDDGSRHRRQASSTLHQNSLHHNQTYISTSLDQQQEGSGLTRQDSLLTKVKKSGRFSRFSFLTRRKNQRHESVPVQSKEPWVVGNNTATKNAGRTYHEICFHDDNPKFHSLNHRSGGQLAAALPTRQGENRGDGVEFVTKQHTPEQDSQPPSESTSSKPKSKVKQLFKDMFGKSSSTSNLEQTKTKTQPYRDITLPSTALANQEQHLQQQHRHLQQHHHSQGRPLSPPADSSSPHPYSNQAHLPYPSYQQPQQQSPRATPVSRSGTPPSNYYPSTQARESLVDPAHVQQFAPSFHQKSELGESEHDMRDNDSGVVAKDPSRRVVHPLFGTRPSTSLSPPPASLMLRHSISSLAGYAREHNEEGVQGEATTAKAATATIFAATKVSDEANETGPGADPGSTGGRLKTRRSSQLLPAQEYVVDALAQSNYSAVQRDTIVNTNHSQQGQYLDGYKHQVPSYDSGPTMMAPVQMADLEGLKRQSHPPQSHPHHLQSAMVQVPVESLYA</sequence>
<proteinExistence type="predicted"/>
<feature type="compositionally biased region" description="Polar residues" evidence="1">
    <location>
        <begin position="582"/>
        <end position="596"/>
    </location>
</feature>
<keyword evidence="3" id="KW-1185">Reference proteome</keyword>
<evidence type="ECO:0000313" key="2">
    <source>
        <dbReference type="EMBL" id="KAF9333175.1"/>
    </source>
</evidence>
<feature type="region of interest" description="Disordered" evidence="1">
    <location>
        <begin position="115"/>
        <end position="231"/>
    </location>
</feature>
<reference evidence="2" key="1">
    <citation type="journal article" date="2020" name="Fungal Divers.">
        <title>Resolving the Mortierellaceae phylogeny through synthesis of multi-gene phylogenetics and phylogenomics.</title>
        <authorList>
            <person name="Vandepol N."/>
            <person name="Liber J."/>
            <person name="Desiro A."/>
            <person name="Na H."/>
            <person name="Kennedy M."/>
            <person name="Barry K."/>
            <person name="Grigoriev I.V."/>
            <person name="Miller A.N."/>
            <person name="O'Donnell K."/>
            <person name="Stajich J.E."/>
            <person name="Bonito G."/>
        </authorList>
    </citation>
    <scope>NUCLEOTIDE SEQUENCE</scope>
    <source>
        <strain evidence="2">NVP1</strain>
    </source>
</reference>
<feature type="compositionally biased region" description="Basic and acidic residues" evidence="1">
    <location>
        <begin position="317"/>
        <end position="326"/>
    </location>
</feature>
<gene>
    <name evidence="2" type="ORF">BG006_003914</name>
</gene>
<feature type="region of interest" description="Disordered" evidence="1">
    <location>
        <begin position="462"/>
        <end position="484"/>
    </location>
</feature>
<dbReference type="EMBL" id="JAAAUY010000217">
    <property type="protein sequence ID" value="KAF9333175.1"/>
    <property type="molecule type" value="Genomic_DNA"/>
</dbReference>
<evidence type="ECO:0000313" key="3">
    <source>
        <dbReference type="Proteomes" id="UP000696485"/>
    </source>
</evidence>
<dbReference type="AlphaFoldDB" id="A0A9P5SPW6"/>